<dbReference type="InterPro" id="IPR001828">
    <property type="entry name" value="ANF_lig-bd_rcpt"/>
</dbReference>
<dbReference type="GO" id="GO:0007214">
    <property type="term" value="P:gamma-aminobutyric acid signaling pathway"/>
    <property type="evidence" value="ECO:0007669"/>
    <property type="project" value="TreeGrafter"/>
</dbReference>
<keyword evidence="7" id="KW-0325">Glycoprotein</keyword>
<sequence length="672" mass="73642">MSMNDLQVDVNNTILSAGDTKTTTTSNGKLEIKIGILLHNETRQGLSGVQIAVNEINQWDIIPGAFVTLIEKDVVDYQPIEQDQFSSIAISQAIYSVVSLIQQGVIGIIGDVSDSFTTLSALMTGTLEIPQCSYSATAGMNPCAHSVQCRALITIRIVSLADKSQYDYFFRTIPTDLLHVDTIISFTLSQNWTTLGILYTRDADLVTQNLISKTKKMGILSVKSSQTYKDEGNTNNIHASIDTLMSLGSRVVVIASKDSAAKALLIAAISGHVNNETAWLIMGSAANVIRQLNQHVDVYNRIVQTRLNNANQSNVSTTNTTYKDAVEQLAWSTDKLDLLTMERLFAGGVFIFEQQTELAGYPPYDTFQQKLSQFDPLAANSSTYQSGLAYSCMMTMAHGFGQLVRDSIDSNYTLQELTSGQLVSRYSLSLFNDTGFTTGPQGPILFDKNGDIQTGNFKIFNLHHGSQVTEIGYVLGGTFHLSTTDPIYFDGTKTPPLGTPSLTVIKAGITAPISIATASTAMVGIATTLIALIMVIKFRHHTVFKSSRLVVYTYNSSTNTNSLFHTHTHIMLISNASPIICIMELLGLLLSYISVPLFFISSYSIFTCFMLPITFYIGLSLILGTMISRNYRVYKMVNNVYNNNSTSNHHSSSNQLLKISCFILAFNTVSGK</sequence>
<accession>A0A8H4BP23</accession>
<feature type="transmembrane region" description="Helical" evidence="9">
    <location>
        <begin position="513"/>
        <end position="536"/>
    </location>
</feature>
<dbReference type="InterPro" id="IPR002455">
    <property type="entry name" value="GPCR3_GABA-B"/>
</dbReference>
<keyword evidence="2 9" id="KW-0812">Transmembrane</keyword>
<evidence type="ECO:0000313" key="12">
    <source>
        <dbReference type="EMBL" id="KAF1804817.1"/>
    </source>
</evidence>
<keyword evidence="5 9" id="KW-0472">Membrane</keyword>
<dbReference type="InterPro" id="IPR017978">
    <property type="entry name" value="GPCR_3_C"/>
</dbReference>
<evidence type="ECO:0000259" key="10">
    <source>
        <dbReference type="Pfam" id="PF00003"/>
    </source>
</evidence>
<dbReference type="PANTHER" id="PTHR10519">
    <property type="entry name" value="GABA-B RECEPTOR"/>
    <property type="match status" value="1"/>
</dbReference>
<evidence type="ECO:0000256" key="8">
    <source>
        <dbReference type="ARBA" id="ARBA00023224"/>
    </source>
</evidence>
<dbReference type="PANTHER" id="PTHR10519:SF20">
    <property type="entry name" value="G-PROTEIN COUPLED RECEPTOR 156-RELATED"/>
    <property type="match status" value="1"/>
</dbReference>
<evidence type="ECO:0000256" key="1">
    <source>
        <dbReference type="ARBA" id="ARBA00004141"/>
    </source>
</evidence>
<evidence type="ECO:0000256" key="6">
    <source>
        <dbReference type="ARBA" id="ARBA00023170"/>
    </source>
</evidence>
<evidence type="ECO:0000256" key="3">
    <source>
        <dbReference type="ARBA" id="ARBA00022989"/>
    </source>
</evidence>
<dbReference type="GO" id="GO:0004965">
    <property type="term" value="F:G protein-coupled GABA receptor activity"/>
    <property type="evidence" value="ECO:0007669"/>
    <property type="project" value="InterPro"/>
</dbReference>
<dbReference type="InterPro" id="IPR028082">
    <property type="entry name" value="Peripla_BP_I"/>
</dbReference>
<feature type="transmembrane region" description="Helical" evidence="9">
    <location>
        <begin position="604"/>
        <end position="627"/>
    </location>
</feature>
<evidence type="ECO:0000256" key="2">
    <source>
        <dbReference type="ARBA" id="ARBA00022692"/>
    </source>
</evidence>
<dbReference type="EMBL" id="JAAECE010000002">
    <property type="protein sequence ID" value="KAF1804817.1"/>
    <property type="molecule type" value="Genomic_DNA"/>
</dbReference>
<comment type="subcellular location">
    <subcellularLocation>
        <location evidence="1">Membrane</location>
        <topology evidence="1">Multi-pass membrane protein</topology>
    </subcellularLocation>
</comment>
<keyword evidence="3 9" id="KW-1133">Transmembrane helix</keyword>
<dbReference type="AlphaFoldDB" id="A0A8H4BP23"/>
<organism evidence="12 13">
    <name type="scientific">Mucor circinelloides f. lusitanicus</name>
    <name type="common">Mucor racemosus var. lusitanicus</name>
    <dbReference type="NCBI Taxonomy" id="29924"/>
    <lineage>
        <taxon>Eukaryota</taxon>
        <taxon>Fungi</taxon>
        <taxon>Fungi incertae sedis</taxon>
        <taxon>Mucoromycota</taxon>
        <taxon>Mucoromycotina</taxon>
        <taxon>Mucoromycetes</taxon>
        <taxon>Mucorales</taxon>
        <taxon>Mucorineae</taxon>
        <taxon>Mucoraceae</taxon>
        <taxon>Mucor</taxon>
    </lineage>
</organism>
<dbReference type="SUPFAM" id="SSF53822">
    <property type="entry name" value="Periplasmic binding protein-like I"/>
    <property type="match status" value="1"/>
</dbReference>
<evidence type="ECO:0000256" key="5">
    <source>
        <dbReference type="ARBA" id="ARBA00023136"/>
    </source>
</evidence>
<feature type="transmembrane region" description="Helical" evidence="9">
    <location>
        <begin position="579"/>
        <end position="598"/>
    </location>
</feature>
<feature type="domain" description="G-protein coupled receptors family 3 profile" evidence="10">
    <location>
        <begin position="563"/>
        <end position="667"/>
    </location>
</feature>
<evidence type="ECO:0000256" key="9">
    <source>
        <dbReference type="SAM" id="Phobius"/>
    </source>
</evidence>
<keyword evidence="4" id="KW-0297">G-protein coupled receptor</keyword>
<proteinExistence type="predicted"/>
<keyword evidence="8" id="KW-0807">Transducer</keyword>
<comment type="caution">
    <text evidence="12">The sequence shown here is derived from an EMBL/GenBank/DDBJ whole genome shotgun (WGS) entry which is preliminary data.</text>
</comment>
<feature type="domain" description="Receptor ligand binding region" evidence="11">
    <location>
        <begin position="90"/>
        <end position="464"/>
    </location>
</feature>
<dbReference type="Gene3D" id="3.40.50.2300">
    <property type="match status" value="2"/>
</dbReference>
<keyword evidence="6" id="KW-0675">Receptor</keyword>
<dbReference type="Pfam" id="PF00003">
    <property type="entry name" value="7tm_3"/>
    <property type="match status" value="1"/>
</dbReference>
<gene>
    <name evidence="12" type="ORF">FB192DRAFT_1052471</name>
</gene>
<dbReference type="GO" id="GO:0038039">
    <property type="term" value="C:G protein-coupled receptor heterodimeric complex"/>
    <property type="evidence" value="ECO:0007669"/>
    <property type="project" value="TreeGrafter"/>
</dbReference>
<dbReference type="Pfam" id="PF01094">
    <property type="entry name" value="ANF_receptor"/>
    <property type="match status" value="1"/>
</dbReference>
<evidence type="ECO:0000259" key="11">
    <source>
        <dbReference type="Pfam" id="PF01094"/>
    </source>
</evidence>
<protein>
    <submittedName>
        <fullName evidence="12">Periplasmic binding protein-like I</fullName>
    </submittedName>
</protein>
<evidence type="ECO:0000313" key="13">
    <source>
        <dbReference type="Proteomes" id="UP000469890"/>
    </source>
</evidence>
<evidence type="ECO:0000256" key="7">
    <source>
        <dbReference type="ARBA" id="ARBA00023180"/>
    </source>
</evidence>
<reference evidence="12 13" key="1">
    <citation type="submission" date="2019-09" db="EMBL/GenBank/DDBJ databases">
        <authorList>
            <consortium name="DOE Joint Genome Institute"/>
            <person name="Mondo S.J."/>
            <person name="Navarro-Mendoza M.I."/>
            <person name="Perez-Arques C."/>
            <person name="Panchal S."/>
            <person name="Nicolas F.E."/>
            <person name="Ganguly P."/>
            <person name="Pangilinan J."/>
            <person name="Grigoriev I."/>
            <person name="Heitman J."/>
            <person name="Sanya K."/>
            <person name="Garre V."/>
        </authorList>
    </citation>
    <scope>NUCLEOTIDE SEQUENCE [LARGE SCALE GENOMIC DNA]</scope>
    <source>
        <strain evidence="12 13">MU402</strain>
    </source>
</reference>
<dbReference type="Proteomes" id="UP000469890">
    <property type="component" value="Unassembled WGS sequence"/>
</dbReference>
<evidence type="ECO:0000256" key="4">
    <source>
        <dbReference type="ARBA" id="ARBA00023040"/>
    </source>
</evidence>
<name>A0A8H4BP23_MUCCL</name>